<dbReference type="Proteomes" id="UP001476798">
    <property type="component" value="Unassembled WGS sequence"/>
</dbReference>
<evidence type="ECO:0000313" key="1">
    <source>
        <dbReference type="EMBL" id="MEQ2180138.1"/>
    </source>
</evidence>
<keyword evidence="2" id="KW-1185">Reference proteome</keyword>
<sequence>MPFTLNWVTNPANTIVYILKGDVPASYVVAWAVILQVLDLRPLVTMTANSYMVLGLRPVTVWLRAVVSAD</sequence>
<dbReference type="EMBL" id="JAHRIO010066110">
    <property type="protein sequence ID" value="MEQ2180138.1"/>
    <property type="molecule type" value="Genomic_DNA"/>
</dbReference>
<organism evidence="1 2">
    <name type="scientific">Goodea atripinnis</name>
    <dbReference type="NCBI Taxonomy" id="208336"/>
    <lineage>
        <taxon>Eukaryota</taxon>
        <taxon>Metazoa</taxon>
        <taxon>Chordata</taxon>
        <taxon>Craniata</taxon>
        <taxon>Vertebrata</taxon>
        <taxon>Euteleostomi</taxon>
        <taxon>Actinopterygii</taxon>
        <taxon>Neopterygii</taxon>
        <taxon>Teleostei</taxon>
        <taxon>Neoteleostei</taxon>
        <taxon>Acanthomorphata</taxon>
        <taxon>Ovalentaria</taxon>
        <taxon>Atherinomorphae</taxon>
        <taxon>Cyprinodontiformes</taxon>
        <taxon>Goodeidae</taxon>
        <taxon>Goodea</taxon>
    </lineage>
</organism>
<name>A0ABV0P9J0_9TELE</name>
<gene>
    <name evidence="1" type="ORF">GOODEAATRI_032557</name>
</gene>
<reference evidence="1 2" key="1">
    <citation type="submission" date="2021-06" db="EMBL/GenBank/DDBJ databases">
        <authorList>
            <person name="Palmer J.M."/>
        </authorList>
    </citation>
    <scope>NUCLEOTIDE SEQUENCE [LARGE SCALE GENOMIC DNA]</scope>
    <source>
        <strain evidence="1 2">GA_2019</strain>
        <tissue evidence="1">Muscle</tissue>
    </source>
</reference>
<evidence type="ECO:0000313" key="2">
    <source>
        <dbReference type="Proteomes" id="UP001476798"/>
    </source>
</evidence>
<comment type="caution">
    <text evidence="1">The sequence shown here is derived from an EMBL/GenBank/DDBJ whole genome shotgun (WGS) entry which is preliminary data.</text>
</comment>
<protein>
    <submittedName>
        <fullName evidence="1">Uncharacterized protein</fullName>
    </submittedName>
</protein>
<proteinExistence type="predicted"/>
<accession>A0ABV0P9J0</accession>